<gene>
    <name evidence="3" type="ORF">DFH01_10250</name>
</gene>
<name>A0A317FH08_9PROT</name>
<dbReference type="AlphaFoldDB" id="A0A317FH08"/>
<keyword evidence="2" id="KW-0732">Signal</keyword>
<evidence type="ECO:0000313" key="3">
    <source>
        <dbReference type="EMBL" id="PWS37229.1"/>
    </source>
</evidence>
<feature type="signal peptide" evidence="2">
    <location>
        <begin position="1"/>
        <end position="19"/>
    </location>
</feature>
<organism evidence="3 4">
    <name type="scientific">Falsiroseomonas bella</name>
    <dbReference type="NCBI Taxonomy" id="2184016"/>
    <lineage>
        <taxon>Bacteria</taxon>
        <taxon>Pseudomonadati</taxon>
        <taxon>Pseudomonadota</taxon>
        <taxon>Alphaproteobacteria</taxon>
        <taxon>Acetobacterales</taxon>
        <taxon>Roseomonadaceae</taxon>
        <taxon>Falsiroseomonas</taxon>
    </lineage>
</organism>
<protein>
    <submittedName>
        <fullName evidence="3">Uncharacterized protein</fullName>
    </submittedName>
</protein>
<dbReference type="Proteomes" id="UP000245765">
    <property type="component" value="Unassembled WGS sequence"/>
</dbReference>
<feature type="region of interest" description="Disordered" evidence="1">
    <location>
        <begin position="138"/>
        <end position="157"/>
    </location>
</feature>
<sequence>MLPLAALLCAGLSAQPVLAQDGRPDSYPSAAATWGQRDRMAGEAFEQGYRMGREDERRRAGPAHALSLAWNDHVQRRAYGRMERAVHQLRRALVLLRRQDPSPRGERALAQAREALIRVQNAMTWLPPRAGEHLERRYERRSGRGIGAERASGGWAS</sequence>
<dbReference type="EMBL" id="QGNA01000002">
    <property type="protein sequence ID" value="PWS37229.1"/>
    <property type="molecule type" value="Genomic_DNA"/>
</dbReference>
<comment type="caution">
    <text evidence="3">The sequence shown here is derived from an EMBL/GenBank/DDBJ whole genome shotgun (WGS) entry which is preliminary data.</text>
</comment>
<reference evidence="4" key="1">
    <citation type="submission" date="2018-05" db="EMBL/GenBank/DDBJ databases">
        <authorList>
            <person name="Du Z."/>
            <person name="Wang X."/>
        </authorList>
    </citation>
    <scope>NUCLEOTIDE SEQUENCE [LARGE SCALE GENOMIC DNA]</scope>
    <source>
        <strain evidence="4">CQN31</strain>
    </source>
</reference>
<evidence type="ECO:0000256" key="2">
    <source>
        <dbReference type="SAM" id="SignalP"/>
    </source>
</evidence>
<accession>A0A317FH08</accession>
<feature type="chain" id="PRO_5016427301" evidence="2">
    <location>
        <begin position="20"/>
        <end position="157"/>
    </location>
</feature>
<proteinExistence type="predicted"/>
<evidence type="ECO:0000313" key="4">
    <source>
        <dbReference type="Proteomes" id="UP000245765"/>
    </source>
</evidence>
<keyword evidence="4" id="KW-1185">Reference proteome</keyword>
<evidence type="ECO:0000256" key="1">
    <source>
        <dbReference type="SAM" id="MobiDB-lite"/>
    </source>
</evidence>